<dbReference type="PANTHER" id="PTHR35393:SF1">
    <property type="entry name" value="SNOAL-LIKE DOMAIN-CONTAINING PROTEIN"/>
    <property type="match status" value="1"/>
</dbReference>
<dbReference type="Proteomes" id="UP001303473">
    <property type="component" value="Unassembled WGS sequence"/>
</dbReference>
<feature type="region of interest" description="Disordered" evidence="1">
    <location>
        <begin position="128"/>
        <end position="156"/>
    </location>
</feature>
<accession>A0AAN6NEB5</accession>
<feature type="compositionally biased region" description="Polar residues" evidence="1">
    <location>
        <begin position="210"/>
        <end position="221"/>
    </location>
</feature>
<feature type="domain" description="SigF-like NTF2-like" evidence="3">
    <location>
        <begin position="1"/>
        <end position="125"/>
    </location>
</feature>
<evidence type="ECO:0000256" key="2">
    <source>
        <dbReference type="SAM" id="Phobius"/>
    </source>
</evidence>
<feature type="transmembrane region" description="Helical" evidence="2">
    <location>
        <begin position="268"/>
        <end position="291"/>
    </location>
</feature>
<dbReference type="EMBL" id="MU853763">
    <property type="protein sequence ID" value="KAK3943890.1"/>
    <property type="molecule type" value="Genomic_DNA"/>
</dbReference>
<evidence type="ECO:0000313" key="5">
    <source>
        <dbReference type="Proteomes" id="UP001303473"/>
    </source>
</evidence>
<gene>
    <name evidence="4" type="ORF">QBC46DRAFT_376536</name>
</gene>
<feature type="compositionally biased region" description="Low complexity" evidence="1">
    <location>
        <begin position="191"/>
        <end position="203"/>
    </location>
</feature>
<comment type="caution">
    <text evidence="4">The sequence shown here is derived from an EMBL/GenBank/DDBJ whole genome shotgun (WGS) entry which is preliminary data.</text>
</comment>
<reference evidence="5" key="1">
    <citation type="journal article" date="2023" name="Mol. Phylogenet. Evol.">
        <title>Genome-scale phylogeny and comparative genomics of the fungal order Sordariales.</title>
        <authorList>
            <person name="Hensen N."/>
            <person name="Bonometti L."/>
            <person name="Westerberg I."/>
            <person name="Brannstrom I.O."/>
            <person name="Guillou S."/>
            <person name="Cros-Aarteil S."/>
            <person name="Calhoun S."/>
            <person name="Haridas S."/>
            <person name="Kuo A."/>
            <person name="Mondo S."/>
            <person name="Pangilinan J."/>
            <person name="Riley R."/>
            <person name="LaButti K."/>
            <person name="Andreopoulos B."/>
            <person name="Lipzen A."/>
            <person name="Chen C."/>
            <person name="Yan M."/>
            <person name="Daum C."/>
            <person name="Ng V."/>
            <person name="Clum A."/>
            <person name="Steindorff A."/>
            <person name="Ohm R.A."/>
            <person name="Martin F."/>
            <person name="Silar P."/>
            <person name="Natvig D.O."/>
            <person name="Lalanne C."/>
            <person name="Gautier V."/>
            <person name="Ament-Velasquez S.L."/>
            <person name="Kruys A."/>
            <person name="Hutchinson M.I."/>
            <person name="Powell A.J."/>
            <person name="Barry K."/>
            <person name="Miller A.N."/>
            <person name="Grigoriev I.V."/>
            <person name="Debuchy R."/>
            <person name="Gladieux P."/>
            <person name="Hiltunen Thoren M."/>
            <person name="Johannesson H."/>
        </authorList>
    </citation>
    <scope>NUCLEOTIDE SEQUENCE [LARGE SCALE GENOMIC DNA]</scope>
    <source>
        <strain evidence="5">CBS 340.73</strain>
    </source>
</reference>
<name>A0AAN6NEB5_9PEZI</name>
<proteinExistence type="predicted"/>
<organism evidence="4 5">
    <name type="scientific">Diplogelasinospora grovesii</name>
    <dbReference type="NCBI Taxonomy" id="303347"/>
    <lineage>
        <taxon>Eukaryota</taxon>
        <taxon>Fungi</taxon>
        <taxon>Dikarya</taxon>
        <taxon>Ascomycota</taxon>
        <taxon>Pezizomycotina</taxon>
        <taxon>Sordariomycetes</taxon>
        <taxon>Sordariomycetidae</taxon>
        <taxon>Sordariales</taxon>
        <taxon>Diplogelasinosporaceae</taxon>
        <taxon>Diplogelasinospora</taxon>
    </lineage>
</organism>
<evidence type="ECO:0000259" key="3">
    <source>
        <dbReference type="Pfam" id="PF24840"/>
    </source>
</evidence>
<keyword evidence="2" id="KW-1133">Transmembrane helix</keyword>
<evidence type="ECO:0000313" key="4">
    <source>
        <dbReference type="EMBL" id="KAK3943890.1"/>
    </source>
</evidence>
<protein>
    <recommendedName>
        <fullName evidence="3">SigF-like NTF2-like domain-containing protein</fullName>
    </recommendedName>
</protein>
<dbReference type="InterPro" id="IPR057514">
    <property type="entry name" value="NTF2_SigF"/>
</dbReference>
<feature type="compositionally biased region" description="Basic and acidic residues" evidence="1">
    <location>
        <begin position="134"/>
        <end position="147"/>
    </location>
</feature>
<dbReference type="Pfam" id="PF24840">
    <property type="entry name" value="NTF2_SigF"/>
    <property type="match status" value="1"/>
</dbReference>
<keyword evidence="5" id="KW-1185">Reference proteome</keyword>
<dbReference type="AlphaFoldDB" id="A0AAN6NEB5"/>
<keyword evidence="2" id="KW-0472">Membrane</keyword>
<feature type="region of interest" description="Disordered" evidence="1">
    <location>
        <begin position="178"/>
        <end position="236"/>
    </location>
</feature>
<sequence>MENPVKEIEGVVRALTQGNPREQQEAVSKYFLPGAEFVHPFCRVPGFEKIKVPGLGWEVNSRMLVLAVFKWYKILSPKIEIEIKSCVWDEQNSLLYVKMFQIFQIWFFPFHKAPVNLVTVLKLVPQSSSSEDTDDHHHAASEPDEHGLVNSDCGPAPIAQNGGAPSFAAVVATGSIPEAKQQEHHRRRKSSTGSASSSSTAAGDNHPTHTHTNANKQSSQVHQRHDQEQSQQGKKKKYVIQKQEDLYQINEFVQFLFSWPAGYIYDLWQLYATFLCVIGVMIFSPVMRLLGSPGVEKTRQKLH</sequence>
<dbReference type="PANTHER" id="PTHR35393">
    <property type="entry name" value="CHROMOSOME 1, WHOLE GENOME SHOTGUN SEQUENCE"/>
    <property type="match status" value="1"/>
</dbReference>
<evidence type="ECO:0000256" key="1">
    <source>
        <dbReference type="SAM" id="MobiDB-lite"/>
    </source>
</evidence>
<keyword evidence="2" id="KW-0812">Transmembrane</keyword>